<sequence length="229" mass="24675">MNVHRIYDMDAHMFSKPRMEIQDIILGFNGMKMAFGIGTESCSDQYMAMMNVDIDRMPPKRLQRQKCPAPNPPPGPPRRRARRAVQVIGSNTDQSALAPVNNEASTAATLYTSTFSTADAQSPQLLSEVPVSSPDGLPSNSAQTSGTAADIFNNSVTAVNANISGEVQPATKSPLLPSGPKLRAKIWLQELIDFGSLLTIKSSPRGQISAELTGYSWGSNPIPVFQANN</sequence>
<dbReference type="AlphaFoldDB" id="A0A9X0A169"/>
<feature type="region of interest" description="Disordered" evidence="1">
    <location>
        <begin position="127"/>
        <end position="146"/>
    </location>
</feature>
<proteinExistence type="predicted"/>
<organism evidence="2 3">
    <name type="scientific">Desmophyllum pertusum</name>
    <dbReference type="NCBI Taxonomy" id="174260"/>
    <lineage>
        <taxon>Eukaryota</taxon>
        <taxon>Metazoa</taxon>
        <taxon>Cnidaria</taxon>
        <taxon>Anthozoa</taxon>
        <taxon>Hexacorallia</taxon>
        <taxon>Scleractinia</taxon>
        <taxon>Caryophylliina</taxon>
        <taxon>Caryophylliidae</taxon>
        <taxon>Desmophyllum</taxon>
    </lineage>
</organism>
<protein>
    <submittedName>
        <fullName evidence="2">Uncharacterized protein</fullName>
    </submittedName>
</protein>
<dbReference type="EMBL" id="MU825405">
    <property type="protein sequence ID" value="KAJ7391597.1"/>
    <property type="molecule type" value="Genomic_DNA"/>
</dbReference>
<evidence type="ECO:0000313" key="3">
    <source>
        <dbReference type="Proteomes" id="UP001163046"/>
    </source>
</evidence>
<accession>A0A9X0A169</accession>
<dbReference type="Proteomes" id="UP001163046">
    <property type="component" value="Unassembled WGS sequence"/>
</dbReference>
<name>A0A9X0A169_9CNID</name>
<evidence type="ECO:0000256" key="1">
    <source>
        <dbReference type="SAM" id="MobiDB-lite"/>
    </source>
</evidence>
<feature type="region of interest" description="Disordered" evidence="1">
    <location>
        <begin position="61"/>
        <end position="81"/>
    </location>
</feature>
<keyword evidence="3" id="KW-1185">Reference proteome</keyword>
<gene>
    <name evidence="2" type="ORF">OS493_017294</name>
</gene>
<evidence type="ECO:0000313" key="2">
    <source>
        <dbReference type="EMBL" id="KAJ7391597.1"/>
    </source>
</evidence>
<reference evidence="2" key="1">
    <citation type="submission" date="2023-01" db="EMBL/GenBank/DDBJ databases">
        <title>Genome assembly of the deep-sea coral Lophelia pertusa.</title>
        <authorList>
            <person name="Herrera S."/>
            <person name="Cordes E."/>
        </authorList>
    </citation>
    <scope>NUCLEOTIDE SEQUENCE</scope>
    <source>
        <strain evidence="2">USNM1676648</strain>
        <tissue evidence="2">Polyp</tissue>
    </source>
</reference>
<comment type="caution">
    <text evidence="2">The sequence shown here is derived from an EMBL/GenBank/DDBJ whole genome shotgun (WGS) entry which is preliminary data.</text>
</comment>